<dbReference type="AlphaFoldDB" id="A0A916Q6V4"/>
<proteinExistence type="predicted"/>
<evidence type="ECO:0000313" key="1">
    <source>
        <dbReference type="EMBL" id="GFO83985.1"/>
    </source>
</evidence>
<dbReference type="Proteomes" id="UP000613208">
    <property type="component" value="Unassembled WGS sequence"/>
</dbReference>
<organism evidence="1 2">
    <name type="scientific">Anaerostipes butyraticus</name>
    <dbReference type="NCBI Taxonomy" id="645466"/>
    <lineage>
        <taxon>Bacteria</taxon>
        <taxon>Bacillati</taxon>
        <taxon>Bacillota</taxon>
        <taxon>Clostridia</taxon>
        <taxon>Lachnospirales</taxon>
        <taxon>Lachnospiraceae</taxon>
        <taxon>Anaerostipes</taxon>
    </lineage>
</organism>
<comment type="caution">
    <text evidence="1">The sequence shown here is derived from an EMBL/GenBank/DDBJ whole genome shotgun (WGS) entry which is preliminary data.</text>
</comment>
<dbReference type="EMBL" id="BLYI01000006">
    <property type="protein sequence ID" value="GFO83985.1"/>
    <property type="molecule type" value="Genomic_DNA"/>
</dbReference>
<protein>
    <submittedName>
        <fullName evidence="1">Uncharacterized protein</fullName>
    </submittedName>
</protein>
<gene>
    <name evidence="1" type="ORF">ANBU17_03320</name>
</gene>
<reference evidence="1" key="1">
    <citation type="submission" date="2020-06" db="EMBL/GenBank/DDBJ databases">
        <title>Characterization of fructooligosaccharide metabolism and fructooligosaccharide-degrading enzymes in human commensal butyrate producers.</title>
        <authorList>
            <person name="Tanno H."/>
            <person name="Fujii T."/>
            <person name="Hirano K."/>
            <person name="Maeno S."/>
            <person name="Tonozuka T."/>
            <person name="Sakamoto M."/>
            <person name="Ohkuma M."/>
            <person name="Tochio T."/>
            <person name="Endo A."/>
        </authorList>
    </citation>
    <scope>NUCLEOTIDE SEQUENCE</scope>
    <source>
        <strain evidence="1">JCM 17466</strain>
    </source>
</reference>
<name>A0A916Q6V4_9FIRM</name>
<dbReference type="RefSeq" id="WP_201309731.1">
    <property type="nucleotide sequence ID" value="NZ_BLYI01000006.1"/>
</dbReference>
<evidence type="ECO:0000313" key="2">
    <source>
        <dbReference type="Proteomes" id="UP000613208"/>
    </source>
</evidence>
<sequence>MSFTGIFKAKDGIVAIADSKGSIEENGKYVEDPERKPQKLFPFPNGVAVTYGANQIKTLNPNRLFPEKVNIEDFVFEHLRSRQTLDADFFQTLLIKMSSDASNQEPVNFIIGRKIRAGEYTLERHQIGYHYYAQRLALDTDHYYTGGEELYQRAFSKIDFISHITSADILQKFAASKLDELIQFYDKILSYNPVGGIIRSYILK</sequence>
<accession>A0A916Q6V4</accession>
<keyword evidence="2" id="KW-1185">Reference proteome</keyword>